<feature type="region of interest" description="Disordered" evidence="1">
    <location>
        <begin position="125"/>
        <end position="156"/>
    </location>
</feature>
<accession>A0ABR1G4W2</accession>
<sequence length="156" mass="17476">MAPKKKTKQHPITVVHNFGGRRCTGEPPSVATWGTWDCDPSKTGAPSQHHAYGKSFPWTFDMEEKFYVLEGSATLTPDDAEKHGAPVTVAARDMVTAPKGWKGTWDVHSLLKKRYAFFDAKGLRVDEDEDEDDEAPKRARDSDDSDDERRVRTKAA</sequence>
<dbReference type="SUPFAM" id="SSF51182">
    <property type="entry name" value="RmlC-like cupins"/>
    <property type="match status" value="1"/>
</dbReference>
<dbReference type="CDD" id="cd02227">
    <property type="entry name" value="cupin_TM1112-like"/>
    <property type="match status" value="1"/>
</dbReference>
<dbReference type="InterPro" id="IPR011051">
    <property type="entry name" value="RmlC_Cupin_sf"/>
</dbReference>
<dbReference type="PANTHER" id="PTHR33271:SF22">
    <property type="entry name" value="OS04G0445200 PROTEIN"/>
    <property type="match status" value="1"/>
</dbReference>
<comment type="caution">
    <text evidence="3">The sequence shown here is derived from an EMBL/GenBank/DDBJ whole genome shotgun (WGS) entry which is preliminary data.</text>
</comment>
<proteinExistence type="predicted"/>
<name>A0ABR1G4W2_AURAN</name>
<feature type="compositionally biased region" description="Basic and acidic residues" evidence="1">
    <location>
        <begin position="135"/>
        <end position="150"/>
    </location>
</feature>
<reference evidence="3 4" key="1">
    <citation type="submission" date="2024-03" db="EMBL/GenBank/DDBJ databases">
        <title>Aureococcus anophagefferens CCMP1851 and Kratosvirus quantuckense: Draft genome of a second virus-susceptible host strain in the model system.</title>
        <authorList>
            <person name="Chase E."/>
            <person name="Truchon A.R."/>
            <person name="Schepens W."/>
            <person name="Wilhelm S.W."/>
        </authorList>
    </citation>
    <scope>NUCLEOTIDE SEQUENCE [LARGE SCALE GENOMIC DNA]</scope>
    <source>
        <strain evidence="3 4">CCMP1851</strain>
    </source>
</reference>
<protein>
    <recommendedName>
        <fullName evidence="2">(S)-ureidoglycine aminohydrolase cupin domain-containing protein</fullName>
    </recommendedName>
</protein>
<dbReference type="InterPro" id="IPR014710">
    <property type="entry name" value="RmlC-like_jellyroll"/>
</dbReference>
<evidence type="ECO:0000313" key="3">
    <source>
        <dbReference type="EMBL" id="KAK7248094.1"/>
    </source>
</evidence>
<gene>
    <name evidence="3" type="ORF">SO694_0008004</name>
</gene>
<evidence type="ECO:0000259" key="2">
    <source>
        <dbReference type="Pfam" id="PF05899"/>
    </source>
</evidence>
<dbReference type="InterPro" id="IPR008579">
    <property type="entry name" value="UGlyAH_Cupin_dom"/>
</dbReference>
<organism evidence="3 4">
    <name type="scientific">Aureococcus anophagefferens</name>
    <name type="common">Harmful bloom alga</name>
    <dbReference type="NCBI Taxonomy" id="44056"/>
    <lineage>
        <taxon>Eukaryota</taxon>
        <taxon>Sar</taxon>
        <taxon>Stramenopiles</taxon>
        <taxon>Ochrophyta</taxon>
        <taxon>Pelagophyceae</taxon>
        <taxon>Pelagomonadales</taxon>
        <taxon>Pelagomonadaceae</taxon>
        <taxon>Aureococcus</taxon>
    </lineage>
</organism>
<evidence type="ECO:0000313" key="4">
    <source>
        <dbReference type="Proteomes" id="UP001363151"/>
    </source>
</evidence>
<dbReference type="Proteomes" id="UP001363151">
    <property type="component" value="Unassembled WGS sequence"/>
</dbReference>
<dbReference type="Gene3D" id="2.60.120.10">
    <property type="entry name" value="Jelly Rolls"/>
    <property type="match status" value="1"/>
</dbReference>
<keyword evidence="4" id="KW-1185">Reference proteome</keyword>
<dbReference type="EMBL" id="JBBJCI010000120">
    <property type="protein sequence ID" value="KAK7248094.1"/>
    <property type="molecule type" value="Genomic_DNA"/>
</dbReference>
<feature type="domain" description="(S)-ureidoglycine aminohydrolase cupin" evidence="2">
    <location>
        <begin position="29"/>
        <end position="115"/>
    </location>
</feature>
<evidence type="ECO:0000256" key="1">
    <source>
        <dbReference type="SAM" id="MobiDB-lite"/>
    </source>
</evidence>
<dbReference type="Pfam" id="PF05899">
    <property type="entry name" value="Cupin_3"/>
    <property type="match status" value="1"/>
</dbReference>
<dbReference type="PANTHER" id="PTHR33271">
    <property type="entry name" value="OS04G0445200 PROTEIN"/>
    <property type="match status" value="1"/>
</dbReference>